<dbReference type="EMBL" id="PUEJ01000009">
    <property type="protein sequence ID" value="PRH85343.1"/>
    <property type="molecule type" value="Genomic_DNA"/>
</dbReference>
<evidence type="ECO:0000313" key="3">
    <source>
        <dbReference type="Proteomes" id="UP000237682"/>
    </source>
</evidence>
<name>A0A2S9Q7K3_9HYPH</name>
<comment type="caution">
    <text evidence="2">The sequence shown here is derived from an EMBL/GenBank/DDBJ whole genome shotgun (WGS) entry which is preliminary data.</text>
</comment>
<dbReference type="Proteomes" id="UP000237682">
    <property type="component" value="Unassembled WGS sequence"/>
</dbReference>
<dbReference type="SUPFAM" id="SSF53067">
    <property type="entry name" value="Actin-like ATPase domain"/>
    <property type="match status" value="2"/>
</dbReference>
<dbReference type="GO" id="GO:0016301">
    <property type="term" value="F:kinase activity"/>
    <property type="evidence" value="ECO:0007669"/>
    <property type="project" value="UniProtKB-KW"/>
</dbReference>
<evidence type="ECO:0000313" key="2">
    <source>
        <dbReference type="EMBL" id="PRH85343.1"/>
    </source>
</evidence>
<dbReference type="CDD" id="cd24082">
    <property type="entry name" value="ASKHA_NBD_GspK-like"/>
    <property type="match status" value="1"/>
</dbReference>
<dbReference type="PANTHER" id="PTHR43190:SF3">
    <property type="entry name" value="N-ACETYL-D-GLUCOSAMINE KINASE"/>
    <property type="match status" value="1"/>
</dbReference>
<dbReference type="AlphaFoldDB" id="A0A2S9Q7K3"/>
<keyword evidence="3" id="KW-1185">Reference proteome</keyword>
<evidence type="ECO:0000259" key="1">
    <source>
        <dbReference type="Pfam" id="PF01869"/>
    </source>
</evidence>
<dbReference type="OrthoDB" id="63487at2"/>
<accession>A0A2S9Q7K3</accession>
<gene>
    <name evidence="2" type="ORF">C5L14_23160</name>
</gene>
<reference evidence="2 3" key="1">
    <citation type="submission" date="2018-02" db="EMBL/GenBank/DDBJ databases">
        <title>Whole genome sequencing of endophytic bacterium.</title>
        <authorList>
            <person name="Eedara R."/>
            <person name="Podile A.R."/>
        </authorList>
    </citation>
    <scope>NUCLEOTIDE SEQUENCE [LARGE SCALE GENOMIC DNA]</scope>
    <source>
        <strain evidence="2 3">RP1T</strain>
    </source>
</reference>
<keyword evidence="2" id="KW-0418">Kinase</keyword>
<dbReference type="RefSeq" id="WP_105864432.1">
    <property type="nucleotide sequence ID" value="NZ_PUEJ01000009.1"/>
</dbReference>
<dbReference type="PANTHER" id="PTHR43190">
    <property type="entry name" value="N-ACETYL-D-GLUCOSAMINE KINASE"/>
    <property type="match status" value="1"/>
</dbReference>
<dbReference type="InterPro" id="IPR002731">
    <property type="entry name" value="ATPase_BadF"/>
</dbReference>
<organism evidence="2 3">
    <name type="scientific">Labrys okinawensis</name>
    <dbReference type="NCBI Taxonomy" id="346911"/>
    <lineage>
        <taxon>Bacteria</taxon>
        <taxon>Pseudomonadati</taxon>
        <taxon>Pseudomonadota</taxon>
        <taxon>Alphaproteobacteria</taxon>
        <taxon>Hyphomicrobiales</taxon>
        <taxon>Xanthobacteraceae</taxon>
        <taxon>Labrys</taxon>
    </lineage>
</organism>
<dbReference type="InterPro" id="IPR043129">
    <property type="entry name" value="ATPase_NBD"/>
</dbReference>
<protein>
    <submittedName>
        <fullName evidence="2">N-acetylglucosamine kinase</fullName>
    </submittedName>
</protein>
<sequence length="300" mass="31056">MMVLGIDGGGTSCRAALATAQSQIIGRAKAGPANIRTDLDGACENIMAAVSQAFANAGQDPARIPDTPIVLGMAGANIAAYATRLLARLPFHQCRIETDVLIALEGAIGAGDGAIGILGTGSHYLARQSGQVRHLGGWGFAVGDQGSGARIGRDLLEETLLAYDGIVPRSPLVGAVLTAHHDDPQEIVEFTKAARPRDFGTFAPMVFDYLDRGDPTAARIVRRAVAAVEASLDALGLANATPRCLLGGLATLIGPRLSARHRERLVPPLQDALGGAVTMAARLFGLERSMSDGIGGLIQP</sequence>
<feature type="domain" description="ATPase BadF/BadG/BcrA/BcrD type" evidence="1">
    <location>
        <begin position="4"/>
        <end position="237"/>
    </location>
</feature>
<dbReference type="InterPro" id="IPR052519">
    <property type="entry name" value="Euk-type_GlcNAc_Kinase"/>
</dbReference>
<dbReference type="Pfam" id="PF01869">
    <property type="entry name" value="BcrAD_BadFG"/>
    <property type="match status" value="1"/>
</dbReference>
<proteinExistence type="predicted"/>
<keyword evidence="2" id="KW-0808">Transferase</keyword>
<dbReference type="Gene3D" id="3.30.420.40">
    <property type="match status" value="2"/>
</dbReference>